<protein>
    <recommendedName>
        <fullName evidence="12">L-ascorbate oxidase</fullName>
    </recommendedName>
</protein>
<name>A0A815ZBX4_9BILA</name>
<dbReference type="EMBL" id="CAJOBJ010001300">
    <property type="protein sequence ID" value="CAF3872176.1"/>
    <property type="molecule type" value="Genomic_DNA"/>
</dbReference>
<dbReference type="InterPro" id="IPR001117">
    <property type="entry name" value="Cu-oxidase_2nd"/>
</dbReference>
<dbReference type="InterPro" id="IPR002355">
    <property type="entry name" value="Cu_oxidase_Cu_BS"/>
</dbReference>
<organism evidence="9 11">
    <name type="scientific">Rotaria magnacalcarata</name>
    <dbReference type="NCBI Taxonomy" id="392030"/>
    <lineage>
        <taxon>Eukaryota</taxon>
        <taxon>Metazoa</taxon>
        <taxon>Spiralia</taxon>
        <taxon>Gnathifera</taxon>
        <taxon>Rotifera</taxon>
        <taxon>Eurotatoria</taxon>
        <taxon>Bdelloidea</taxon>
        <taxon>Philodinida</taxon>
        <taxon>Philodinidae</taxon>
        <taxon>Rotaria</taxon>
    </lineage>
</organism>
<feature type="chain" id="PRO_5036412562" description="L-ascorbate oxidase" evidence="5">
    <location>
        <begin position="21"/>
        <end position="650"/>
    </location>
</feature>
<comment type="caution">
    <text evidence="9">The sequence shown here is derived from an EMBL/GenBank/DDBJ whole genome shotgun (WGS) entry which is preliminary data.</text>
</comment>
<evidence type="ECO:0000256" key="5">
    <source>
        <dbReference type="SAM" id="SignalP"/>
    </source>
</evidence>
<evidence type="ECO:0008006" key="12">
    <source>
        <dbReference type="Google" id="ProtNLM"/>
    </source>
</evidence>
<feature type="domain" description="Plastocyanin-like" evidence="8">
    <location>
        <begin position="59"/>
        <end position="153"/>
    </location>
</feature>
<dbReference type="InterPro" id="IPR045087">
    <property type="entry name" value="Cu-oxidase_fam"/>
</dbReference>
<dbReference type="CDD" id="cd04206">
    <property type="entry name" value="CuRO_1_LCC_like"/>
    <property type="match status" value="1"/>
</dbReference>
<dbReference type="SUPFAM" id="SSF49503">
    <property type="entry name" value="Cupredoxins"/>
    <property type="match status" value="3"/>
</dbReference>
<dbReference type="Pfam" id="PF07731">
    <property type="entry name" value="Cu-oxidase_2"/>
    <property type="match status" value="1"/>
</dbReference>
<dbReference type="OrthoDB" id="2121828at2759"/>
<dbReference type="PANTHER" id="PTHR11709">
    <property type="entry name" value="MULTI-COPPER OXIDASE"/>
    <property type="match status" value="1"/>
</dbReference>
<dbReference type="Proteomes" id="UP000663834">
    <property type="component" value="Unassembled WGS sequence"/>
</dbReference>
<evidence type="ECO:0000313" key="9">
    <source>
        <dbReference type="EMBL" id="CAF1582048.1"/>
    </source>
</evidence>
<dbReference type="Pfam" id="PF07732">
    <property type="entry name" value="Cu-oxidase_3"/>
    <property type="match status" value="1"/>
</dbReference>
<dbReference type="Proteomes" id="UP000681720">
    <property type="component" value="Unassembled WGS sequence"/>
</dbReference>
<dbReference type="InterPro" id="IPR011707">
    <property type="entry name" value="Cu-oxidase-like_N"/>
</dbReference>
<dbReference type="PROSITE" id="PS00079">
    <property type="entry name" value="MULTICOPPER_OXIDASE1"/>
    <property type="match status" value="2"/>
</dbReference>
<keyword evidence="4" id="KW-0186">Copper</keyword>
<evidence type="ECO:0000313" key="11">
    <source>
        <dbReference type="Proteomes" id="UP000663834"/>
    </source>
</evidence>
<evidence type="ECO:0000259" key="6">
    <source>
        <dbReference type="Pfam" id="PF00394"/>
    </source>
</evidence>
<keyword evidence="5" id="KW-0732">Signal</keyword>
<dbReference type="GO" id="GO:0016491">
    <property type="term" value="F:oxidoreductase activity"/>
    <property type="evidence" value="ECO:0007669"/>
    <property type="project" value="UniProtKB-KW"/>
</dbReference>
<feature type="domain" description="Plastocyanin-like" evidence="6">
    <location>
        <begin position="171"/>
        <end position="338"/>
    </location>
</feature>
<dbReference type="PROSITE" id="PS00080">
    <property type="entry name" value="MULTICOPPER_OXIDASE2"/>
    <property type="match status" value="1"/>
</dbReference>
<feature type="domain" description="Plastocyanin-like" evidence="7">
    <location>
        <begin position="466"/>
        <end position="590"/>
    </location>
</feature>
<evidence type="ECO:0000259" key="8">
    <source>
        <dbReference type="Pfam" id="PF07732"/>
    </source>
</evidence>
<evidence type="ECO:0000313" key="10">
    <source>
        <dbReference type="EMBL" id="CAF3872176.1"/>
    </source>
</evidence>
<evidence type="ECO:0000259" key="7">
    <source>
        <dbReference type="Pfam" id="PF07731"/>
    </source>
</evidence>
<dbReference type="Gene3D" id="2.60.40.420">
    <property type="entry name" value="Cupredoxins - blue copper proteins"/>
    <property type="match status" value="3"/>
</dbReference>
<evidence type="ECO:0000256" key="4">
    <source>
        <dbReference type="ARBA" id="ARBA00023008"/>
    </source>
</evidence>
<feature type="signal peptide" evidence="5">
    <location>
        <begin position="1"/>
        <end position="20"/>
    </location>
</feature>
<gene>
    <name evidence="10" type="ORF">GIL414_LOCUS5087</name>
    <name evidence="9" type="ORF">KQP761_LOCUS20259</name>
</gene>
<dbReference type="InterPro" id="IPR033138">
    <property type="entry name" value="Cu_oxidase_CS"/>
</dbReference>
<comment type="similarity">
    <text evidence="1">Belongs to the multicopper oxidase family.</text>
</comment>
<evidence type="ECO:0000256" key="3">
    <source>
        <dbReference type="ARBA" id="ARBA00023002"/>
    </source>
</evidence>
<keyword evidence="3" id="KW-0560">Oxidoreductase</keyword>
<dbReference type="GO" id="GO:0005507">
    <property type="term" value="F:copper ion binding"/>
    <property type="evidence" value="ECO:0007669"/>
    <property type="project" value="InterPro"/>
</dbReference>
<keyword evidence="2" id="KW-0479">Metal-binding</keyword>
<dbReference type="CDD" id="cd04205">
    <property type="entry name" value="CuRO_2_LCC_like"/>
    <property type="match status" value="1"/>
</dbReference>
<dbReference type="EMBL" id="CAJNOW010010519">
    <property type="protein sequence ID" value="CAF1582048.1"/>
    <property type="molecule type" value="Genomic_DNA"/>
</dbReference>
<dbReference type="InterPro" id="IPR011706">
    <property type="entry name" value="Cu-oxidase_C"/>
</dbReference>
<accession>A0A815ZBX4</accession>
<dbReference type="InterPro" id="IPR008972">
    <property type="entry name" value="Cupredoxin"/>
</dbReference>
<reference evidence="9" key="1">
    <citation type="submission" date="2021-02" db="EMBL/GenBank/DDBJ databases">
        <authorList>
            <person name="Nowell W R."/>
        </authorList>
    </citation>
    <scope>NUCLEOTIDE SEQUENCE</scope>
</reference>
<sequence>MLSKKILFVVFFIIRIQCEALNYSFVIRSVVGDPDGYSRPVIIVYDAKNAIPKWDRQRPFPAPLIRARNGEILEIQFTNMLRDQSTSIHFHGLHMLNNPWMDGVEMITQCPIHIGETFTYRFNLTQSGTFWYHSHSHQQYADGLIGPIIIDPKLGEQDPILERYPYDNDSDYSIMLQEWYHESWQDIMTGYQSFFNSSKNYKPRYPWPPTSLLINGRGRFDCHTTDCNVVNTLGKCNETIQCLPLRASYFSECQPMAHDLDEFHCHNGKYVRLRLINAASSAPLRFWIDQHPLLLVARDSLPIEPYEKSYIAIPAGQRLDVIVRCNQNINYKYNMYVSLLENVVAGMSPNNWMNALLIYPNSTVISPPQLSPESNFTDDVLFEYKHLKPLNGENDTSLPAVKRLIYIFDILHSSSEVDTLEEWQINGRTFISPSHAPLLQSIYFDKNATVALPTPTIGHLGNSYETYIEYLEYGKVYEVLLVSNDAQPHSFHLHGYVVNFTTVGTLATLTSDHYDECNEYRFDMTTVKYDRMLPPYDQVGSILSVGDSFTIPSKGYVVFRFKANNPGPWLFHCHMEWHISPGLALVFSIGHQNGQSYHNLISNPPVKEFFLCGDTKQRWSNFYSSKGALSSSMSAILLGALISVDCFFYM</sequence>
<evidence type="ECO:0000256" key="2">
    <source>
        <dbReference type="ARBA" id="ARBA00022723"/>
    </source>
</evidence>
<evidence type="ECO:0000256" key="1">
    <source>
        <dbReference type="ARBA" id="ARBA00010609"/>
    </source>
</evidence>
<dbReference type="PANTHER" id="PTHR11709:SF394">
    <property type="entry name" value="FI03373P-RELATED"/>
    <property type="match status" value="1"/>
</dbReference>
<dbReference type="AlphaFoldDB" id="A0A815ZBX4"/>
<dbReference type="Pfam" id="PF00394">
    <property type="entry name" value="Cu-oxidase"/>
    <property type="match status" value="1"/>
</dbReference>
<proteinExistence type="inferred from homology"/>